<dbReference type="AlphaFoldDB" id="A0A9K3D7V7"/>
<organism evidence="3 4">
    <name type="scientific">Kipferlia bialata</name>
    <dbReference type="NCBI Taxonomy" id="797122"/>
    <lineage>
        <taxon>Eukaryota</taxon>
        <taxon>Metamonada</taxon>
        <taxon>Carpediemonas-like organisms</taxon>
        <taxon>Kipferlia</taxon>
    </lineage>
</organism>
<feature type="compositionally biased region" description="Basic and acidic residues" evidence="2">
    <location>
        <begin position="193"/>
        <end position="217"/>
    </location>
</feature>
<evidence type="ECO:0000256" key="2">
    <source>
        <dbReference type="SAM" id="MobiDB-lite"/>
    </source>
</evidence>
<feature type="compositionally biased region" description="Basic residues" evidence="2">
    <location>
        <begin position="10"/>
        <end position="26"/>
    </location>
</feature>
<name>A0A9K3D7V7_9EUKA</name>
<dbReference type="InterPro" id="IPR039902">
    <property type="entry name" value="CCDC148/CCDC112"/>
</dbReference>
<dbReference type="Proteomes" id="UP000265618">
    <property type="component" value="Unassembled WGS sequence"/>
</dbReference>
<feature type="region of interest" description="Disordered" evidence="2">
    <location>
        <begin position="1"/>
        <end position="29"/>
    </location>
</feature>
<feature type="compositionally biased region" description="Basic and acidic residues" evidence="2">
    <location>
        <begin position="247"/>
        <end position="277"/>
    </location>
</feature>
<evidence type="ECO:0000313" key="4">
    <source>
        <dbReference type="Proteomes" id="UP000265618"/>
    </source>
</evidence>
<protein>
    <submittedName>
        <fullName evidence="3">Uncharacterized protein</fullName>
    </submittedName>
</protein>
<accession>A0A9K3D7V7</accession>
<feature type="compositionally biased region" description="Basic and acidic residues" evidence="2">
    <location>
        <begin position="122"/>
        <end position="138"/>
    </location>
</feature>
<proteinExistence type="predicted"/>
<sequence length="316" mass="36633">APLAPPVSRPRGRRPHTSAHPLRKRDGRPARLVAVEAEVERIGGETGGWTREDHDRFMSERRKAGVAVRVASLQVWLERIAPRFPHHSIGALAHHEGHCCRMEELDKEKKLLVEKWRVRQEERQREARQEEKREEALRTHSAGSSRAHKNAESEREAKAERLRAWQEQRAMEREDDAAHAERAQRAKRRERHMRTEEFKRKRQAEEDAKAEAEKEKAALALKMQRLRTQREGGVGSTPRAAALSARQSEEAHLRRREAEIRQYSERASRQRRQGERNRTRRQRVQQSLLESSTPVAVRAVKRDAARLSRPTSATTA</sequence>
<evidence type="ECO:0000313" key="3">
    <source>
        <dbReference type="EMBL" id="GIQ89751.1"/>
    </source>
</evidence>
<reference evidence="3 4" key="1">
    <citation type="journal article" date="2018" name="PLoS ONE">
        <title>The draft genome of Kipferlia bialata reveals reductive genome evolution in fornicate parasites.</title>
        <authorList>
            <person name="Tanifuji G."/>
            <person name="Takabayashi S."/>
            <person name="Kume K."/>
            <person name="Takagi M."/>
            <person name="Nakayama T."/>
            <person name="Kamikawa R."/>
            <person name="Inagaki Y."/>
            <person name="Hashimoto T."/>
        </authorList>
    </citation>
    <scope>NUCLEOTIDE SEQUENCE [LARGE SCALE GENOMIC DNA]</scope>
    <source>
        <strain evidence="3">NY0173</strain>
    </source>
</reference>
<gene>
    <name evidence="3" type="ORF">KIPB_012309</name>
</gene>
<feature type="region of interest" description="Disordered" evidence="2">
    <location>
        <begin position="122"/>
        <end position="316"/>
    </location>
</feature>
<dbReference type="PANTHER" id="PTHR21549:SF0">
    <property type="entry name" value="COILED-COIL DOMAIN-CONTAINING PROTEIN 112"/>
    <property type="match status" value="1"/>
</dbReference>
<dbReference type="PANTHER" id="PTHR21549">
    <property type="entry name" value="MUTATED IN BLADDER CANCER 1"/>
    <property type="match status" value="1"/>
</dbReference>
<feature type="non-terminal residue" evidence="3">
    <location>
        <position position="316"/>
    </location>
</feature>
<keyword evidence="4" id="KW-1185">Reference proteome</keyword>
<feature type="compositionally biased region" description="Basic and acidic residues" evidence="2">
    <location>
        <begin position="149"/>
        <end position="184"/>
    </location>
</feature>
<dbReference type="EMBL" id="BDIP01005388">
    <property type="protein sequence ID" value="GIQ89751.1"/>
    <property type="molecule type" value="Genomic_DNA"/>
</dbReference>
<evidence type="ECO:0000256" key="1">
    <source>
        <dbReference type="ARBA" id="ARBA00023054"/>
    </source>
</evidence>
<feature type="non-terminal residue" evidence="3">
    <location>
        <position position="1"/>
    </location>
</feature>
<comment type="caution">
    <text evidence="3">The sequence shown here is derived from an EMBL/GenBank/DDBJ whole genome shotgun (WGS) entry which is preliminary data.</text>
</comment>
<keyword evidence="1" id="KW-0175">Coiled coil</keyword>